<feature type="binding site" evidence="9">
    <location>
        <begin position="29"/>
        <end position="31"/>
    </location>
    <ligand>
        <name>shikimate</name>
        <dbReference type="ChEBI" id="CHEBI:36208"/>
    </ligand>
</feature>
<dbReference type="CDD" id="cd01065">
    <property type="entry name" value="NAD_bind_Shikimate_DH"/>
    <property type="match status" value="1"/>
</dbReference>
<evidence type="ECO:0000256" key="6">
    <source>
        <dbReference type="ARBA" id="ARBA00051639"/>
    </source>
</evidence>
<dbReference type="Pfam" id="PF18317">
    <property type="entry name" value="SDH_C"/>
    <property type="match status" value="1"/>
</dbReference>
<feature type="binding site" evidence="9">
    <location>
        <position position="243"/>
    </location>
    <ligand>
        <name>NADP(+)</name>
        <dbReference type="ChEBI" id="CHEBI:58349"/>
    </ligand>
</feature>
<keyword evidence="5 9" id="KW-0057">Aromatic amino acid biosynthesis</keyword>
<evidence type="ECO:0000259" key="11">
    <source>
        <dbReference type="Pfam" id="PF18317"/>
    </source>
</evidence>
<dbReference type="AlphaFoldDB" id="A5KQV2"/>
<keyword evidence="4 9" id="KW-0560">Oxidoreductase</keyword>
<feature type="binding site" evidence="9">
    <location>
        <position position="76"/>
    </location>
    <ligand>
        <name>shikimate</name>
        <dbReference type="ChEBI" id="CHEBI:36208"/>
    </ligand>
</feature>
<evidence type="ECO:0000256" key="3">
    <source>
        <dbReference type="ARBA" id="ARBA00022857"/>
    </source>
</evidence>
<dbReference type="GO" id="GO:0008652">
    <property type="term" value="P:amino acid biosynthetic process"/>
    <property type="evidence" value="ECO:0007669"/>
    <property type="project" value="UniProtKB-KW"/>
</dbReference>
<evidence type="ECO:0000256" key="1">
    <source>
        <dbReference type="ARBA" id="ARBA00004871"/>
    </source>
</evidence>
<protein>
    <recommendedName>
        <fullName evidence="9">Shikimate dehydrogenase (NADP(+))</fullName>
        <shortName evidence="9">SDH</shortName>
        <ecNumber evidence="9">1.1.1.25</ecNumber>
    </recommendedName>
</protein>
<dbReference type="Gene3D" id="3.40.50.10860">
    <property type="entry name" value="Leucine Dehydrogenase, chain A, domain 1"/>
    <property type="match status" value="1"/>
</dbReference>
<organism evidence="12 13">
    <name type="scientific">[Ruminococcus] torques ATCC 27756</name>
    <dbReference type="NCBI Taxonomy" id="411460"/>
    <lineage>
        <taxon>Bacteria</taxon>
        <taxon>Bacillati</taxon>
        <taxon>Bacillota</taxon>
        <taxon>Clostridia</taxon>
        <taxon>Lachnospirales</taxon>
        <taxon>Lachnospiraceae</taxon>
        <taxon>Mediterraneibacter</taxon>
    </lineage>
</organism>
<feature type="binding site" evidence="9">
    <location>
        <position position="274"/>
    </location>
    <ligand>
        <name>shikimate</name>
        <dbReference type="ChEBI" id="CHEBI:36208"/>
    </ligand>
</feature>
<feature type="binding site" evidence="9">
    <location>
        <position position="267"/>
    </location>
    <ligand>
        <name>NADP(+)</name>
        <dbReference type="ChEBI" id="CHEBI:58349"/>
    </ligand>
</feature>
<accession>A5KQV2</accession>
<dbReference type="EMBL" id="AAVP02000019">
    <property type="protein sequence ID" value="EDK23197.1"/>
    <property type="molecule type" value="Genomic_DNA"/>
</dbReference>
<evidence type="ECO:0000313" key="12">
    <source>
        <dbReference type="EMBL" id="EDK23197.1"/>
    </source>
</evidence>
<evidence type="ECO:0000256" key="5">
    <source>
        <dbReference type="ARBA" id="ARBA00023141"/>
    </source>
</evidence>
<evidence type="ECO:0000256" key="7">
    <source>
        <dbReference type="ARBA" id="ARBA00052329"/>
    </source>
</evidence>
<dbReference type="GO" id="GO:0009073">
    <property type="term" value="P:aromatic amino acid family biosynthetic process"/>
    <property type="evidence" value="ECO:0007669"/>
    <property type="project" value="UniProtKB-KW"/>
</dbReference>
<dbReference type="SUPFAM" id="SSF53223">
    <property type="entry name" value="Aminoacid dehydrogenase-like, N-terminal domain"/>
    <property type="match status" value="1"/>
</dbReference>
<dbReference type="InterPro" id="IPR013708">
    <property type="entry name" value="Shikimate_DH-bd_N"/>
</dbReference>
<feature type="active site" description="Proton acceptor" evidence="9">
    <location>
        <position position="80"/>
    </location>
</feature>
<comment type="catalytic activity">
    <reaction evidence="7">
        <text>shikimate + NAD(+) = 3-dehydroshikimate + NADH + H(+)</text>
        <dbReference type="Rhea" id="RHEA:17741"/>
        <dbReference type="ChEBI" id="CHEBI:15378"/>
        <dbReference type="ChEBI" id="CHEBI:16630"/>
        <dbReference type="ChEBI" id="CHEBI:36208"/>
        <dbReference type="ChEBI" id="CHEBI:57540"/>
        <dbReference type="ChEBI" id="CHEBI:57945"/>
    </reaction>
</comment>
<dbReference type="HAMAP" id="MF_00222">
    <property type="entry name" value="Shikimate_DH_AroE"/>
    <property type="match status" value="1"/>
</dbReference>
<dbReference type="GO" id="GO:0019632">
    <property type="term" value="P:shikimate metabolic process"/>
    <property type="evidence" value="ECO:0007669"/>
    <property type="project" value="InterPro"/>
</dbReference>
<sequence>MIMEGEKMERRINGHTRLYALIGSPVGHSGSPAMYNYSFEKLGIDAAYLAFDIPLEKTKDAIDAFRTLNVGGFNITMPNKTAAAQLVDRLSPAAELVGACNTVVVEEDKTMTGHITDGIGFVRNLKEQGVGIEGKKIVLLGTGGAATAIAVQAALDKASEIAIFNRKDEFFANGEKTVEKIKKAVPSMKKIYIEDIDDEKKLGEAIAGSDLLINATRAGMSPLENVLPVPEELLHKDLAVADVVYNPRETLLIKKAKEAGCKAAVGGIGMLLWQGAAAFELFTGKEMPAQEVMELFFS</sequence>
<dbReference type="Proteomes" id="UP000003577">
    <property type="component" value="Unassembled WGS sequence"/>
</dbReference>
<feature type="domain" description="Shikimate dehydrogenase substrate binding N-terminal" evidence="10">
    <location>
        <begin position="21"/>
        <end position="103"/>
    </location>
</feature>
<evidence type="ECO:0000313" key="13">
    <source>
        <dbReference type="Proteomes" id="UP000003577"/>
    </source>
</evidence>
<keyword evidence="3 9" id="KW-0521">NADP</keyword>
<keyword evidence="2 9" id="KW-0028">Amino-acid biosynthesis</keyword>
<comment type="subunit">
    <text evidence="9">Homodimer.</text>
</comment>
<dbReference type="SUPFAM" id="SSF51735">
    <property type="entry name" value="NAD(P)-binding Rossmann-fold domains"/>
    <property type="match status" value="1"/>
</dbReference>
<dbReference type="Gene3D" id="3.40.50.720">
    <property type="entry name" value="NAD(P)-binding Rossmann-like Domain"/>
    <property type="match status" value="1"/>
</dbReference>
<comment type="caution">
    <text evidence="12">The sequence shown here is derived from an EMBL/GenBank/DDBJ whole genome shotgun (WGS) entry which is preliminary data.</text>
</comment>
<dbReference type="UniPathway" id="UPA00053">
    <property type="reaction ID" value="UER00087"/>
</dbReference>
<comment type="catalytic activity">
    <reaction evidence="6">
        <text>L-quinate + NAD(+) = 3-dehydroquinate + NADH + H(+)</text>
        <dbReference type="Rhea" id="RHEA:22364"/>
        <dbReference type="ChEBI" id="CHEBI:15378"/>
        <dbReference type="ChEBI" id="CHEBI:29751"/>
        <dbReference type="ChEBI" id="CHEBI:32364"/>
        <dbReference type="ChEBI" id="CHEBI:57540"/>
        <dbReference type="ChEBI" id="CHEBI:57945"/>
        <dbReference type="EC" id="1.1.1.24"/>
    </reaction>
</comment>
<evidence type="ECO:0000256" key="8">
    <source>
        <dbReference type="ARBA" id="ARBA00060613"/>
    </source>
</evidence>
<feature type="binding site" evidence="9">
    <location>
        <position position="245"/>
    </location>
    <ligand>
        <name>shikimate</name>
        <dbReference type="ChEBI" id="CHEBI:36208"/>
    </ligand>
</feature>
<dbReference type="GO" id="GO:0009423">
    <property type="term" value="P:chorismate biosynthetic process"/>
    <property type="evidence" value="ECO:0007669"/>
    <property type="project" value="UniProtKB-UniRule"/>
</dbReference>
<evidence type="ECO:0000256" key="2">
    <source>
        <dbReference type="ARBA" id="ARBA00022605"/>
    </source>
</evidence>
<dbReference type="EC" id="1.1.1.25" evidence="9"/>
<comment type="caution">
    <text evidence="9">Lacks conserved residue(s) required for the propagation of feature annotation.</text>
</comment>
<dbReference type="PANTHER" id="PTHR21089:SF1">
    <property type="entry name" value="BIFUNCTIONAL 3-DEHYDROQUINATE DEHYDRATASE_SHIKIMATE DEHYDROGENASE, CHLOROPLASTIC"/>
    <property type="match status" value="1"/>
</dbReference>
<reference evidence="12 13" key="1">
    <citation type="submission" date="2007-03" db="EMBL/GenBank/DDBJ databases">
        <authorList>
            <person name="Fulton L."/>
            <person name="Clifton S."/>
            <person name="Fulton B."/>
            <person name="Xu J."/>
            <person name="Minx P."/>
            <person name="Pepin K.H."/>
            <person name="Johnson M."/>
            <person name="Thiruvilangam P."/>
            <person name="Bhonagiri V."/>
            <person name="Nash W.E."/>
            <person name="Mardis E.R."/>
            <person name="Wilson R.K."/>
        </authorList>
    </citation>
    <scope>NUCLEOTIDE SEQUENCE [LARGE SCALE GENOMIC DNA]</scope>
    <source>
        <strain evidence="12 13">ATCC 27756</strain>
    </source>
</reference>
<dbReference type="GO" id="GO:0004764">
    <property type="term" value="F:shikimate 3-dehydrogenase (NADP+) activity"/>
    <property type="evidence" value="ECO:0007669"/>
    <property type="project" value="UniProtKB-UniRule"/>
</dbReference>
<reference evidence="12 13" key="2">
    <citation type="submission" date="2007-04" db="EMBL/GenBank/DDBJ databases">
        <title>Draft genome sequence of Ruminococcus torques (ATCC 27756).</title>
        <authorList>
            <person name="Sudarsanam P."/>
            <person name="Ley R."/>
            <person name="Guruge J."/>
            <person name="Turnbaugh P.J."/>
            <person name="Mahowald M."/>
            <person name="Liep D."/>
            <person name="Gordon J."/>
        </authorList>
    </citation>
    <scope>NUCLEOTIDE SEQUENCE [LARGE SCALE GENOMIC DNA]</scope>
    <source>
        <strain evidence="12 13">ATCC 27756</strain>
    </source>
</reference>
<feature type="domain" description="SDH C-terminal" evidence="11">
    <location>
        <begin position="267"/>
        <end position="294"/>
    </location>
</feature>
<dbReference type="FunFam" id="3.40.50.720:FF:000086">
    <property type="entry name" value="Quinate/shikimate dehydrogenase"/>
    <property type="match status" value="1"/>
</dbReference>
<evidence type="ECO:0000256" key="9">
    <source>
        <dbReference type="HAMAP-Rule" id="MF_00222"/>
    </source>
</evidence>
<dbReference type="PANTHER" id="PTHR21089">
    <property type="entry name" value="SHIKIMATE DEHYDROGENASE"/>
    <property type="match status" value="1"/>
</dbReference>
<feature type="binding site" evidence="9">
    <location>
        <position position="101"/>
    </location>
    <ligand>
        <name>shikimate</name>
        <dbReference type="ChEBI" id="CHEBI:36208"/>
    </ligand>
</feature>
<dbReference type="HOGENOM" id="CLU_044063_4_4_9"/>
<comment type="pathway">
    <text evidence="1 9">Metabolic intermediate biosynthesis; chorismate biosynthesis; chorismate from D-erythrose 4-phosphate and phosphoenolpyruvate: step 4/7.</text>
</comment>
<dbReference type="InterPro" id="IPR041121">
    <property type="entry name" value="SDH_C"/>
</dbReference>
<comment type="pathway">
    <text evidence="8">Aromatic compound metabolism; 3,4-dihydroxybenzoate biosynthesis; 3-dehydroquinate from D-quinate (NAD(+) route).</text>
</comment>
<dbReference type="GO" id="GO:0030266">
    <property type="term" value="F:quinate 3-dehydrogenase (NAD+) activity"/>
    <property type="evidence" value="ECO:0007669"/>
    <property type="project" value="UniProtKB-EC"/>
</dbReference>
<feature type="binding site" evidence="9">
    <location>
        <position position="117"/>
    </location>
    <ligand>
        <name>shikimate</name>
        <dbReference type="ChEBI" id="CHEBI:36208"/>
    </ligand>
</feature>
<dbReference type="InterPro" id="IPR011342">
    <property type="entry name" value="Shikimate_DH"/>
</dbReference>
<comment type="catalytic activity">
    <reaction evidence="9">
        <text>shikimate + NADP(+) = 3-dehydroshikimate + NADPH + H(+)</text>
        <dbReference type="Rhea" id="RHEA:17737"/>
        <dbReference type="ChEBI" id="CHEBI:15378"/>
        <dbReference type="ChEBI" id="CHEBI:16630"/>
        <dbReference type="ChEBI" id="CHEBI:36208"/>
        <dbReference type="ChEBI" id="CHEBI:57783"/>
        <dbReference type="ChEBI" id="CHEBI:58349"/>
        <dbReference type="EC" id="1.1.1.25"/>
    </reaction>
</comment>
<comment type="function">
    <text evidence="9">Involved in the biosynthesis of the chorismate, which leads to the biosynthesis of aromatic amino acids. Catalyzes the reversible NADPH linked reduction of 3-dehydroshikimate (DHSA) to yield shikimate (SA).</text>
</comment>
<dbReference type="Pfam" id="PF08501">
    <property type="entry name" value="Shikimate_dh_N"/>
    <property type="match status" value="1"/>
</dbReference>
<evidence type="ECO:0000256" key="4">
    <source>
        <dbReference type="ARBA" id="ARBA00023002"/>
    </source>
</evidence>
<proteinExistence type="inferred from homology"/>
<dbReference type="NCBIfam" id="TIGR00507">
    <property type="entry name" value="aroE"/>
    <property type="match status" value="1"/>
</dbReference>
<dbReference type="GO" id="GO:0052734">
    <property type="term" value="F:shikimate 3-dehydrogenase (NAD+) activity"/>
    <property type="evidence" value="ECO:0007669"/>
    <property type="project" value="RHEA"/>
</dbReference>
<dbReference type="InterPro" id="IPR046346">
    <property type="entry name" value="Aminoacid_DH-like_N_sf"/>
</dbReference>
<dbReference type="PaxDb" id="411460-RUMTOR_02643"/>
<dbReference type="InterPro" id="IPR036291">
    <property type="entry name" value="NAD(P)-bd_dom_sf"/>
</dbReference>
<evidence type="ECO:0000259" key="10">
    <source>
        <dbReference type="Pfam" id="PF08501"/>
    </source>
</evidence>
<dbReference type="GO" id="GO:0050661">
    <property type="term" value="F:NADP binding"/>
    <property type="evidence" value="ECO:0007669"/>
    <property type="project" value="InterPro"/>
</dbReference>
<dbReference type="InterPro" id="IPR022893">
    <property type="entry name" value="Shikimate_DH_fam"/>
</dbReference>
<gene>
    <name evidence="9 12" type="primary">aroE</name>
    <name evidence="12" type="ORF">RUMTOR_02643</name>
</gene>
<comment type="similarity">
    <text evidence="9">Belongs to the shikimate dehydrogenase family.</text>
</comment>
<name>A5KQV2_9FIRM</name>